<feature type="signal peptide" evidence="5">
    <location>
        <begin position="1"/>
        <end position="28"/>
    </location>
</feature>
<dbReference type="InterPro" id="IPR013783">
    <property type="entry name" value="Ig-like_fold"/>
</dbReference>
<feature type="domain" description="GGDEF" evidence="6">
    <location>
        <begin position="891"/>
        <end position="1026"/>
    </location>
</feature>
<evidence type="ECO:0000256" key="5">
    <source>
        <dbReference type="SAM" id="SignalP"/>
    </source>
</evidence>
<dbReference type="GO" id="GO:0043709">
    <property type="term" value="P:cell adhesion involved in single-species biofilm formation"/>
    <property type="evidence" value="ECO:0007669"/>
    <property type="project" value="TreeGrafter"/>
</dbReference>
<dbReference type="OrthoDB" id="5477914at2"/>
<dbReference type="PANTHER" id="PTHR45138:SF9">
    <property type="entry name" value="DIGUANYLATE CYCLASE DGCM-RELATED"/>
    <property type="match status" value="1"/>
</dbReference>
<evidence type="ECO:0000259" key="6">
    <source>
        <dbReference type="PROSITE" id="PS50887"/>
    </source>
</evidence>
<dbReference type="GO" id="GO:0052621">
    <property type="term" value="F:diguanylate cyclase activity"/>
    <property type="evidence" value="ECO:0007669"/>
    <property type="project" value="UniProtKB-EC"/>
</dbReference>
<dbReference type="Gene3D" id="2.60.40.10">
    <property type="entry name" value="Immunoglobulins"/>
    <property type="match status" value="1"/>
</dbReference>
<dbReference type="Gene3D" id="3.30.70.270">
    <property type="match status" value="1"/>
</dbReference>
<protein>
    <recommendedName>
        <fullName evidence="1">diguanylate cyclase</fullName>
        <ecNumber evidence="1">2.7.7.65</ecNumber>
    </recommendedName>
</protein>
<keyword evidence="4" id="KW-0472">Membrane</keyword>
<gene>
    <name evidence="7" type="ORF">E4L96_00405</name>
</gene>
<dbReference type="SMART" id="SM00267">
    <property type="entry name" value="GGDEF"/>
    <property type="match status" value="1"/>
</dbReference>
<evidence type="ECO:0000256" key="3">
    <source>
        <dbReference type="SAM" id="MobiDB-lite"/>
    </source>
</evidence>
<feature type="chain" id="PRO_5021432485" description="diguanylate cyclase" evidence="5">
    <location>
        <begin position="29"/>
        <end position="1026"/>
    </location>
</feature>
<comment type="caution">
    <text evidence="7">The sequence shown here is derived from an EMBL/GenBank/DDBJ whole genome shotgun (WGS) entry which is preliminary data.</text>
</comment>
<dbReference type="InterPro" id="IPR043128">
    <property type="entry name" value="Rev_trsase/Diguanyl_cyclase"/>
</dbReference>
<keyword evidence="4" id="KW-1133">Transmembrane helix</keyword>
<dbReference type="Pfam" id="PF07494">
    <property type="entry name" value="Reg_prop"/>
    <property type="match status" value="3"/>
</dbReference>
<keyword evidence="5" id="KW-0732">Signal</keyword>
<feature type="compositionally biased region" description="Basic and acidic residues" evidence="3">
    <location>
        <begin position="493"/>
        <end position="502"/>
    </location>
</feature>
<dbReference type="SUPFAM" id="SSF55073">
    <property type="entry name" value="Nucleotide cyclase"/>
    <property type="match status" value="1"/>
</dbReference>
<dbReference type="InterPro" id="IPR011110">
    <property type="entry name" value="Reg_prop"/>
</dbReference>
<dbReference type="InterPro" id="IPR029787">
    <property type="entry name" value="Nucleotide_cyclase"/>
</dbReference>
<dbReference type="PANTHER" id="PTHR45138">
    <property type="entry name" value="REGULATORY COMPONENTS OF SENSORY TRANSDUCTION SYSTEM"/>
    <property type="match status" value="1"/>
</dbReference>
<feature type="transmembrane region" description="Helical" evidence="4">
    <location>
        <begin position="807"/>
        <end position="825"/>
    </location>
</feature>
<keyword evidence="4" id="KW-0812">Transmembrane</keyword>
<dbReference type="RefSeq" id="WP_135205264.1">
    <property type="nucleotide sequence ID" value="NZ_SPVF01000006.1"/>
</dbReference>
<dbReference type="PROSITE" id="PS50887">
    <property type="entry name" value="GGDEF"/>
    <property type="match status" value="1"/>
</dbReference>
<dbReference type="InterPro" id="IPR015943">
    <property type="entry name" value="WD40/YVTN_repeat-like_dom_sf"/>
</dbReference>
<dbReference type="Pfam" id="PF00990">
    <property type="entry name" value="GGDEF"/>
    <property type="match status" value="1"/>
</dbReference>
<evidence type="ECO:0000256" key="4">
    <source>
        <dbReference type="SAM" id="Phobius"/>
    </source>
</evidence>
<reference evidence="7 8" key="1">
    <citation type="submission" date="2019-03" db="EMBL/GenBank/DDBJ databases">
        <title>Draft Genome Sequence of Massilia arenosa sp. nov., a Novel Massilia Species Isolated from a Sandy-loam Maize Soil.</title>
        <authorList>
            <person name="Raths R."/>
            <person name="Peta V."/>
            <person name="Bucking H."/>
        </authorList>
    </citation>
    <scope>NUCLEOTIDE SEQUENCE [LARGE SCALE GENOMIC DNA]</scope>
    <source>
        <strain evidence="7 8">MC02</strain>
    </source>
</reference>
<dbReference type="FunFam" id="2.60.40.10:FF:000791">
    <property type="entry name" value="Two-component system sensor histidine kinase/response regulator"/>
    <property type="match status" value="1"/>
</dbReference>
<dbReference type="SUPFAM" id="SSF63829">
    <property type="entry name" value="Calcium-dependent phosphotriesterase"/>
    <property type="match status" value="3"/>
</dbReference>
<dbReference type="EMBL" id="SPVF01000006">
    <property type="protein sequence ID" value="TFW30255.1"/>
    <property type="molecule type" value="Genomic_DNA"/>
</dbReference>
<sequence>MPPCLSTVAARIAAAALATLLLACPAFAAPTSPLRFERLNDLGGDELSVLALLQDRQGYIWVGTHSSGLYRYNGYEALRYANNPHGSNSLPHDRVSALFEDRRGRIWAGTQNGLARFNPETNDFTPFLPPDANTNQLIVKLIQSDGHGGMWIATWGGLQHFDPDTGKFEVYRHDPARPDSLGANDLNAMTLDDQGGLWLGTWPGGLDYMAPGSRQFVHYRVDAPEYPDPKLNIVRALHYGPDHKLWIGTEKGVVQWDTRRGWEARRRLDSPPTRINSFHGAPDGSVWAATMTDGILHWARGSTATENVRHRATDLHGLPANNVRMLMRDRGGMLWVATFTDGIALANLNSTGFARHIPFEEDGSENGPSNAMMALSGTADGKLWVGGSNGFALYDPQTGAIVQRWHGQAGVGGALSDHIVYSLYQQPGGPLWIGTAAGLNRLDALGKPLQVIHFGEGARDFINAIAPASNGALWLGTAAAVVRYDPATGQREAFPHDPKDPGSRSVEGSTTIVEDRAGRVWMGSEWSGGGLDMLDPASRRFRHFRHRAGDAASLADDNISMLYQDPAGRLWAATATGLNQILVGRDNAVSFRSYAFDYSVGHIKVLAMQGDRRGKLWLSTTAGLMCVDPDSGKVERYAASDGLTEAFAIASAWSAPDGTLYFGGIKGMTAVHPEQVRRVSVPPQVSITDISVFNQSLKQSKPSGDVRLAGPVTNPRSLTLSVRDSVFSIEFAALQYTSPGRTTYAYRLRGFDKAWVTTDALRRTATYTNLDPDEYVFEVKAANEQGQWSLEPATLTVTILPPFWATWWFRALAMVLTVALLAAIYRARVRRLTHTQLELQRLVAERTRELEHSNAKLETLSTTDGLTGIGNRRSFDAALNREWRRARRTGEPLALAMLDVDHFKAYNDHYGHQAGDEALRAVAELIASHGRRTSDVVARYGGEEFVLLMPNVEPEHALRIAREVCMSLGRLALPHLASPYGVVTISIGIAVLVPQASSTKEELVQRADRALYRAKQDGRNRAVLAS</sequence>
<evidence type="ECO:0000313" key="7">
    <source>
        <dbReference type="EMBL" id="TFW30255.1"/>
    </source>
</evidence>
<dbReference type="InterPro" id="IPR000160">
    <property type="entry name" value="GGDEF_dom"/>
</dbReference>
<name>A0A4Y9SUW8_9BURK</name>
<dbReference type="AlphaFoldDB" id="A0A4Y9SUW8"/>
<evidence type="ECO:0000256" key="2">
    <source>
        <dbReference type="ARBA" id="ARBA00034247"/>
    </source>
</evidence>
<evidence type="ECO:0000313" key="8">
    <source>
        <dbReference type="Proteomes" id="UP000298438"/>
    </source>
</evidence>
<dbReference type="GO" id="GO:0005886">
    <property type="term" value="C:plasma membrane"/>
    <property type="evidence" value="ECO:0007669"/>
    <property type="project" value="TreeGrafter"/>
</dbReference>
<dbReference type="NCBIfam" id="TIGR00254">
    <property type="entry name" value="GGDEF"/>
    <property type="match status" value="1"/>
</dbReference>
<dbReference type="Gene3D" id="2.130.10.10">
    <property type="entry name" value="YVTN repeat-like/Quinoprotein amine dehydrogenase"/>
    <property type="match status" value="3"/>
</dbReference>
<feature type="region of interest" description="Disordered" evidence="3">
    <location>
        <begin position="490"/>
        <end position="509"/>
    </location>
</feature>
<dbReference type="GO" id="GO:1902201">
    <property type="term" value="P:negative regulation of bacterial-type flagellum-dependent cell motility"/>
    <property type="evidence" value="ECO:0007669"/>
    <property type="project" value="TreeGrafter"/>
</dbReference>
<dbReference type="InterPro" id="IPR011123">
    <property type="entry name" value="Y_Y_Y"/>
</dbReference>
<dbReference type="Proteomes" id="UP000298438">
    <property type="component" value="Unassembled WGS sequence"/>
</dbReference>
<dbReference type="Pfam" id="PF07495">
    <property type="entry name" value="Y_Y_Y"/>
    <property type="match status" value="1"/>
</dbReference>
<accession>A0A4Y9SUW8</accession>
<dbReference type="InterPro" id="IPR050469">
    <property type="entry name" value="Diguanylate_Cyclase"/>
</dbReference>
<dbReference type="FunFam" id="3.30.70.270:FF:000001">
    <property type="entry name" value="Diguanylate cyclase domain protein"/>
    <property type="match status" value="1"/>
</dbReference>
<keyword evidence="8" id="KW-1185">Reference proteome</keyword>
<organism evidence="7 8">
    <name type="scientific">Zemynaea arenosa</name>
    <dbReference type="NCBI Taxonomy" id="2561931"/>
    <lineage>
        <taxon>Bacteria</taxon>
        <taxon>Pseudomonadati</taxon>
        <taxon>Pseudomonadota</taxon>
        <taxon>Betaproteobacteria</taxon>
        <taxon>Burkholderiales</taxon>
        <taxon>Oxalobacteraceae</taxon>
        <taxon>Telluria group</taxon>
        <taxon>Zemynaea</taxon>
    </lineage>
</organism>
<comment type="catalytic activity">
    <reaction evidence="2">
        <text>2 GTP = 3',3'-c-di-GMP + 2 diphosphate</text>
        <dbReference type="Rhea" id="RHEA:24898"/>
        <dbReference type="ChEBI" id="CHEBI:33019"/>
        <dbReference type="ChEBI" id="CHEBI:37565"/>
        <dbReference type="ChEBI" id="CHEBI:58805"/>
        <dbReference type="EC" id="2.7.7.65"/>
    </reaction>
</comment>
<dbReference type="EC" id="2.7.7.65" evidence="1"/>
<evidence type="ECO:0000256" key="1">
    <source>
        <dbReference type="ARBA" id="ARBA00012528"/>
    </source>
</evidence>
<dbReference type="CDD" id="cd01949">
    <property type="entry name" value="GGDEF"/>
    <property type="match status" value="1"/>
</dbReference>
<proteinExistence type="predicted"/>